<gene>
    <name evidence="3" type="ORF">VN24_08130</name>
</gene>
<sequence>MSNKSEGVRLSGRDVLRAEEERDYGRSASRARSGNKEPDTAPQTGGVRSKERQSAKKRRRFTVLWFVKKSIVPLLWILGLFAGMYVGYIYLGKGNPSEVFEVSTWKHMFDLIFSDS</sequence>
<evidence type="ECO:0000256" key="1">
    <source>
        <dbReference type="SAM" id="MobiDB-lite"/>
    </source>
</evidence>
<dbReference type="OrthoDB" id="2990424at2"/>
<dbReference type="HOGENOM" id="CLU_2094402_0_0_9"/>
<keyword evidence="2" id="KW-0472">Membrane</keyword>
<evidence type="ECO:0008006" key="5">
    <source>
        <dbReference type="Google" id="ProtNLM"/>
    </source>
</evidence>
<dbReference type="Proteomes" id="UP000032633">
    <property type="component" value="Chromosome"/>
</dbReference>
<feature type="region of interest" description="Disordered" evidence="1">
    <location>
        <begin position="1"/>
        <end position="57"/>
    </location>
</feature>
<keyword evidence="2" id="KW-0812">Transmembrane</keyword>
<feature type="transmembrane region" description="Helical" evidence="2">
    <location>
        <begin position="66"/>
        <end position="91"/>
    </location>
</feature>
<reference evidence="3 4" key="1">
    <citation type="journal article" date="2015" name="J. Biotechnol.">
        <title>Complete genome sequence of Paenibacillus beijingensis 7188(T) (=DSM 24997(T)), a novel rhizobacterium from jujube garden soil.</title>
        <authorList>
            <person name="Kwak Y."/>
            <person name="Shin J.H."/>
        </authorList>
    </citation>
    <scope>NUCLEOTIDE SEQUENCE [LARGE SCALE GENOMIC DNA]</scope>
    <source>
        <strain evidence="3 4">DSM 24997</strain>
    </source>
</reference>
<organism evidence="3 4">
    <name type="scientific">Paenibacillus beijingensis</name>
    <dbReference type="NCBI Taxonomy" id="1126833"/>
    <lineage>
        <taxon>Bacteria</taxon>
        <taxon>Bacillati</taxon>
        <taxon>Bacillota</taxon>
        <taxon>Bacilli</taxon>
        <taxon>Bacillales</taxon>
        <taxon>Paenibacillaceae</taxon>
        <taxon>Paenibacillus</taxon>
    </lineage>
</organism>
<accession>A0A0D5NGY5</accession>
<dbReference type="InterPro" id="IPR024596">
    <property type="entry name" value="RNApol_su_b/EpuA"/>
</dbReference>
<dbReference type="EMBL" id="CP011058">
    <property type="protein sequence ID" value="AJY74546.1"/>
    <property type="molecule type" value="Genomic_DNA"/>
</dbReference>
<dbReference type="PATRIC" id="fig|1126833.4.peg.1792"/>
<dbReference type="RefSeq" id="WP_045669979.1">
    <property type="nucleotide sequence ID" value="NZ_CP011058.1"/>
</dbReference>
<evidence type="ECO:0000313" key="4">
    <source>
        <dbReference type="Proteomes" id="UP000032633"/>
    </source>
</evidence>
<protein>
    <recommendedName>
        <fullName evidence="5">DNA-directed RNA polymerase subunit beta</fullName>
    </recommendedName>
</protein>
<evidence type="ECO:0000256" key="2">
    <source>
        <dbReference type="SAM" id="Phobius"/>
    </source>
</evidence>
<reference evidence="4" key="2">
    <citation type="submission" date="2015-03" db="EMBL/GenBank/DDBJ databases">
        <title>Genome sequence of Paenibacillus beijingensis strain DSM 24997T.</title>
        <authorList>
            <person name="Kwak Y."/>
            <person name="Shin J.-H."/>
        </authorList>
    </citation>
    <scope>NUCLEOTIDE SEQUENCE [LARGE SCALE GENOMIC DNA]</scope>
    <source>
        <strain evidence="4">DSM 24997</strain>
    </source>
</reference>
<proteinExistence type="predicted"/>
<evidence type="ECO:0000313" key="3">
    <source>
        <dbReference type="EMBL" id="AJY74546.1"/>
    </source>
</evidence>
<feature type="compositionally biased region" description="Basic and acidic residues" evidence="1">
    <location>
        <begin position="11"/>
        <end position="25"/>
    </location>
</feature>
<keyword evidence="2" id="KW-1133">Transmembrane helix</keyword>
<dbReference type="STRING" id="1126833.VN24_08130"/>
<name>A0A0D5NGY5_9BACL</name>
<dbReference type="AlphaFoldDB" id="A0A0D5NGY5"/>
<dbReference type="Pfam" id="PF11772">
    <property type="entry name" value="EpuA"/>
    <property type="match status" value="1"/>
</dbReference>
<keyword evidence="4" id="KW-1185">Reference proteome</keyword>
<dbReference type="KEGG" id="pbj:VN24_08130"/>